<dbReference type="AlphaFoldDB" id="A0AAV4EFZ0"/>
<dbReference type="EMBL" id="BMAT01003648">
    <property type="protein sequence ID" value="GFR59684.1"/>
    <property type="molecule type" value="Genomic_DNA"/>
</dbReference>
<dbReference type="Proteomes" id="UP000762676">
    <property type="component" value="Unassembled WGS sequence"/>
</dbReference>
<organism evidence="1 2">
    <name type="scientific">Elysia marginata</name>
    <dbReference type="NCBI Taxonomy" id="1093978"/>
    <lineage>
        <taxon>Eukaryota</taxon>
        <taxon>Metazoa</taxon>
        <taxon>Spiralia</taxon>
        <taxon>Lophotrochozoa</taxon>
        <taxon>Mollusca</taxon>
        <taxon>Gastropoda</taxon>
        <taxon>Heterobranchia</taxon>
        <taxon>Euthyneura</taxon>
        <taxon>Panpulmonata</taxon>
        <taxon>Sacoglossa</taxon>
        <taxon>Placobranchoidea</taxon>
        <taxon>Plakobranchidae</taxon>
        <taxon>Elysia</taxon>
    </lineage>
</organism>
<reference evidence="1 2" key="1">
    <citation type="journal article" date="2021" name="Elife">
        <title>Chloroplast acquisition without the gene transfer in kleptoplastic sea slugs, Plakobranchus ocellatus.</title>
        <authorList>
            <person name="Maeda T."/>
            <person name="Takahashi S."/>
            <person name="Yoshida T."/>
            <person name="Shimamura S."/>
            <person name="Takaki Y."/>
            <person name="Nagai Y."/>
            <person name="Toyoda A."/>
            <person name="Suzuki Y."/>
            <person name="Arimoto A."/>
            <person name="Ishii H."/>
            <person name="Satoh N."/>
            <person name="Nishiyama T."/>
            <person name="Hasebe M."/>
            <person name="Maruyama T."/>
            <person name="Minagawa J."/>
            <person name="Obokata J."/>
            <person name="Shigenobu S."/>
        </authorList>
    </citation>
    <scope>NUCLEOTIDE SEQUENCE [LARGE SCALE GENOMIC DNA]</scope>
</reference>
<comment type="caution">
    <text evidence="1">The sequence shown here is derived from an EMBL/GenBank/DDBJ whole genome shotgun (WGS) entry which is preliminary data.</text>
</comment>
<name>A0AAV4EFZ0_9GAST</name>
<keyword evidence="2" id="KW-1185">Reference proteome</keyword>
<evidence type="ECO:0000313" key="1">
    <source>
        <dbReference type="EMBL" id="GFR59684.1"/>
    </source>
</evidence>
<accession>A0AAV4EFZ0</accession>
<protein>
    <submittedName>
        <fullName evidence="1">Uncharacterized protein</fullName>
    </submittedName>
</protein>
<sequence>MDVMRCDKPGCVREFPILHRALRTFVDKVIGEPQCFVSIDKHDREAYGRVKRYMHTRATITYEIKQKSVSTPFWGRLGDVLVFSVTTCRMECVGTVGLQESAGVLAVIVEWLVLRVVAATTQVRILVTA</sequence>
<evidence type="ECO:0000313" key="2">
    <source>
        <dbReference type="Proteomes" id="UP000762676"/>
    </source>
</evidence>
<gene>
    <name evidence="1" type="ORF">ElyMa_001801300</name>
</gene>
<proteinExistence type="predicted"/>